<gene>
    <name evidence="3" type="ORF">KI688_003836</name>
</gene>
<dbReference type="EMBL" id="JAHRHY010000015">
    <property type="protein sequence ID" value="KAG9063725.1"/>
    <property type="molecule type" value="Genomic_DNA"/>
</dbReference>
<reference evidence="3" key="1">
    <citation type="submission" date="2021-06" db="EMBL/GenBank/DDBJ databases">
        <title>Genome Sequence of Mortierella hyaline Strain SCG-10, a Cold-Adapted, Nitrate-Reducing Fungus Isolated from Soil in Minnesota, USA.</title>
        <authorList>
            <person name="Aldossari N."/>
        </authorList>
    </citation>
    <scope>NUCLEOTIDE SEQUENCE</scope>
    <source>
        <strain evidence="3">SCG-10</strain>
    </source>
</reference>
<keyword evidence="4" id="KW-1185">Reference proteome</keyword>
<evidence type="ECO:0000256" key="2">
    <source>
        <dbReference type="SAM" id="Phobius"/>
    </source>
</evidence>
<evidence type="ECO:0000313" key="4">
    <source>
        <dbReference type="Proteomes" id="UP000707451"/>
    </source>
</evidence>
<dbReference type="InterPro" id="IPR013898">
    <property type="entry name" value="Atg43"/>
</dbReference>
<proteinExistence type="predicted"/>
<evidence type="ECO:0000256" key="1">
    <source>
        <dbReference type="SAM" id="MobiDB-lite"/>
    </source>
</evidence>
<dbReference type="GO" id="GO:0140580">
    <property type="term" value="F:mitochondrion autophagosome adaptor activity"/>
    <property type="evidence" value="ECO:0007669"/>
    <property type="project" value="InterPro"/>
</dbReference>
<dbReference type="PANTHER" id="PTHR38699">
    <property type="entry name" value="CHROMOSOME 1, WHOLE GENOME SHOTGUN SEQUENCE"/>
    <property type="match status" value="1"/>
</dbReference>
<dbReference type="PANTHER" id="PTHR38699:SF1">
    <property type="entry name" value="MITOPHAGY RECEPTOR ATG43"/>
    <property type="match status" value="1"/>
</dbReference>
<protein>
    <submittedName>
        <fullName evidence="3">Uncharacterized protein</fullName>
    </submittedName>
</protein>
<feature type="compositionally biased region" description="Basic residues" evidence="1">
    <location>
        <begin position="127"/>
        <end position="140"/>
    </location>
</feature>
<keyword evidence="2" id="KW-0812">Transmembrane</keyword>
<dbReference type="GO" id="GO:0000423">
    <property type="term" value="P:mitophagy"/>
    <property type="evidence" value="ECO:0007669"/>
    <property type="project" value="InterPro"/>
</dbReference>
<keyword evidence="2" id="KW-1133">Transmembrane helix</keyword>
<feature type="compositionally biased region" description="Low complexity" evidence="1">
    <location>
        <begin position="182"/>
        <end position="195"/>
    </location>
</feature>
<dbReference type="Proteomes" id="UP000707451">
    <property type="component" value="Unassembled WGS sequence"/>
</dbReference>
<keyword evidence="2" id="KW-0472">Membrane</keyword>
<sequence>MSDSIGHDATPHPRDASHNNHANNSDSDSDNVSTPPFLSRPHTRLSNSAATARTESLTATTTTTTTTSSATTKSREALRSSGFGHTRSTKESKSSSSKSKHSSGTAAFHGEDSDNDSEDSDNEKKGVGRGRKKSGSRKRRFSDSASHLLAQAPPIPDLRFDNNYRKALNQIYEAHANESALAAAGSTSTTTLDASTTDEKKPTSGALQQTQQGGKRVPSIAARVTVMTLRDIIIMPFIHGFFWGFGTILLTLVGQRSLVYHVQRTWRQIFGGNPDEVVNASRGQPARVRRIGGGGGGFGLGGIGLSNAGSAGVGTGGFARPGHVY</sequence>
<feature type="region of interest" description="Disordered" evidence="1">
    <location>
        <begin position="1"/>
        <end position="148"/>
    </location>
</feature>
<accession>A0A9P7XM26</accession>
<feature type="compositionally biased region" description="Low complexity" evidence="1">
    <location>
        <begin position="48"/>
        <end position="72"/>
    </location>
</feature>
<feature type="compositionally biased region" description="Basic and acidic residues" evidence="1">
    <location>
        <begin position="1"/>
        <end position="18"/>
    </location>
</feature>
<feature type="transmembrane region" description="Helical" evidence="2">
    <location>
        <begin position="233"/>
        <end position="254"/>
    </location>
</feature>
<dbReference type="OrthoDB" id="2434990at2759"/>
<organism evidence="3 4">
    <name type="scientific">Linnemannia hyalina</name>
    <dbReference type="NCBI Taxonomy" id="64524"/>
    <lineage>
        <taxon>Eukaryota</taxon>
        <taxon>Fungi</taxon>
        <taxon>Fungi incertae sedis</taxon>
        <taxon>Mucoromycota</taxon>
        <taxon>Mortierellomycotina</taxon>
        <taxon>Mortierellomycetes</taxon>
        <taxon>Mortierellales</taxon>
        <taxon>Mortierellaceae</taxon>
        <taxon>Linnemannia</taxon>
    </lineage>
</organism>
<dbReference type="AlphaFoldDB" id="A0A9P7XM26"/>
<feature type="region of interest" description="Disordered" evidence="1">
    <location>
        <begin position="182"/>
        <end position="217"/>
    </location>
</feature>
<comment type="caution">
    <text evidence="3">The sequence shown here is derived from an EMBL/GenBank/DDBJ whole genome shotgun (WGS) entry which is preliminary data.</text>
</comment>
<evidence type="ECO:0000313" key="3">
    <source>
        <dbReference type="EMBL" id="KAG9063725.1"/>
    </source>
</evidence>
<name>A0A9P7XM26_9FUNG</name>